<evidence type="ECO:0000256" key="3">
    <source>
        <dbReference type="ARBA" id="ARBA00023274"/>
    </source>
</evidence>
<protein>
    <recommendedName>
        <fullName evidence="4">Large ribosomal subunit protein bL34m</fullName>
    </recommendedName>
</protein>
<keyword evidence="2" id="KW-0689">Ribosomal protein</keyword>
<accession>A0A6A5VWH5</accession>
<evidence type="ECO:0000256" key="1">
    <source>
        <dbReference type="ARBA" id="ARBA00010111"/>
    </source>
</evidence>
<reference evidence="6" key="1">
    <citation type="journal article" date="2020" name="Stud. Mycol.">
        <title>101 Dothideomycetes genomes: a test case for predicting lifestyles and emergence of pathogens.</title>
        <authorList>
            <person name="Haridas S."/>
            <person name="Albert R."/>
            <person name="Binder M."/>
            <person name="Bloem J."/>
            <person name="Labutti K."/>
            <person name="Salamov A."/>
            <person name="Andreopoulos B."/>
            <person name="Baker S."/>
            <person name="Barry K."/>
            <person name="Bills G."/>
            <person name="Bluhm B."/>
            <person name="Cannon C."/>
            <person name="Castanera R."/>
            <person name="Culley D."/>
            <person name="Daum C."/>
            <person name="Ezra D."/>
            <person name="Gonzalez J."/>
            <person name="Henrissat B."/>
            <person name="Kuo A."/>
            <person name="Liang C."/>
            <person name="Lipzen A."/>
            <person name="Lutzoni F."/>
            <person name="Magnuson J."/>
            <person name="Mondo S."/>
            <person name="Nolan M."/>
            <person name="Ohm R."/>
            <person name="Pangilinan J."/>
            <person name="Park H.-J."/>
            <person name="Ramirez L."/>
            <person name="Alfaro M."/>
            <person name="Sun H."/>
            <person name="Tritt A."/>
            <person name="Yoshinaga Y."/>
            <person name="Zwiers L.-H."/>
            <person name="Turgeon B."/>
            <person name="Goodwin S."/>
            <person name="Spatafora J."/>
            <person name="Crous P."/>
            <person name="Grigoriev I."/>
        </authorList>
    </citation>
    <scope>NUCLEOTIDE SEQUENCE</scope>
    <source>
        <strain evidence="6">CBS 123094</strain>
    </source>
</reference>
<dbReference type="PANTHER" id="PTHR14503:SF4">
    <property type="entry name" value="LARGE RIBOSOMAL SUBUNIT PROTEIN BL34M"/>
    <property type="match status" value="1"/>
</dbReference>
<dbReference type="EMBL" id="ML977736">
    <property type="protein sequence ID" value="KAF1993068.1"/>
    <property type="molecule type" value="Genomic_DNA"/>
</dbReference>
<keyword evidence="7" id="KW-1185">Reference proteome</keyword>
<dbReference type="AlphaFoldDB" id="A0A6A5VWH5"/>
<dbReference type="OrthoDB" id="431691at2759"/>
<organism evidence="6 7">
    <name type="scientific">Amniculicola lignicola CBS 123094</name>
    <dbReference type="NCBI Taxonomy" id="1392246"/>
    <lineage>
        <taxon>Eukaryota</taxon>
        <taxon>Fungi</taxon>
        <taxon>Dikarya</taxon>
        <taxon>Ascomycota</taxon>
        <taxon>Pezizomycotina</taxon>
        <taxon>Dothideomycetes</taxon>
        <taxon>Pleosporomycetidae</taxon>
        <taxon>Pleosporales</taxon>
        <taxon>Amniculicolaceae</taxon>
        <taxon>Amniculicola</taxon>
    </lineage>
</organism>
<name>A0A6A5VWH5_9PLEO</name>
<proteinExistence type="inferred from homology"/>
<dbReference type="Pfam" id="PF00468">
    <property type="entry name" value="Ribosomal_L34"/>
    <property type="match status" value="1"/>
</dbReference>
<gene>
    <name evidence="6" type="ORF">P154DRAFT_557904</name>
</gene>
<dbReference type="NCBIfam" id="TIGR01030">
    <property type="entry name" value="rpmH_bact"/>
    <property type="match status" value="1"/>
</dbReference>
<dbReference type="FunFam" id="1.10.287.3980:FF:000001">
    <property type="entry name" value="Mitochondrial ribosomal protein L34"/>
    <property type="match status" value="1"/>
</dbReference>
<dbReference type="Proteomes" id="UP000799779">
    <property type="component" value="Unassembled WGS sequence"/>
</dbReference>
<dbReference type="InterPro" id="IPR000271">
    <property type="entry name" value="Ribosomal_bL34"/>
</dbReference>
<dbReference type="Gene3D" id="1.10.287.3980">
    <property type="match status" value="1"/>
</dbReference>
<dbReference type="PANTHER" id="PTHR14503">
    <property type="entry name" value="MITOCHONDRIAL RIBOSOMAL PROTEIN 34 FAMILY MEMBER"/>
    <property type="match status" value="1"/>
</dbReference>
<evidence type="ECO:0000256" key="4">
    <source>
        <dbReference type="ARBA" id="ARBA00035274"/>
    </source>
</evidence>
<keyword evidence="3" id="KW-0687">Ribonucleoprotein</keyword>
<comment type="similarity">
    <text evidence="1">Belongs to the bacterial ribosomal protein bL34 family.</text>
</comment>
<evidence type="ECO:0000313" key="7">
    <source>
        <dbReference type="Proteomes" id="UP000799779"/>
    </source>
</evidence>
<feature type="compositionally biased region" description="Polar residues" evidence="5">
    <location>
        <begin position="34"/>
        <end position="47"/>
    </location>
</feature>
<feature type="region of interest" description="Disordered" evidence="5">
    <location>
        <begin position="33"/>
        <end position="71"/>
    </location>
</feature>
<evidence type="ECO:0000256" key="5">
    <source>
        <dbReference type="SAM" id="MobiDB-lite"/>
    </source>
</evidence>
<feature type="compositionally biased region" description="Low complexity" evidence="5">
    <location>
        <begin position="54"/>
        <end position="66"/>
    </location>
</feature>
<evidence type="ECO:0000313" key="6">
    <source>
        <dbReference type="EMBL" id="KAF1993068.1"/>
    </source>
</evidence>
<dbReference type="GO" id="GO:0003735">
    <property type="term" value="F:structural constituent of ribosome"/>
    <property type="evidence" value="ECO:0007669"/>
    <property type="project" value="InterPro"/>
</dbReference>
<sequence length="141" mass="15662">MNAFRCLGVIARSSTAAVCPSTLLRPSIGRVVPPQSTTASSPRTFSMLTPRRPMLPSTPAMAPPTSAQASLPSTEALDLLPKPSMHPGMMSMQIRCGPRDTYNPSHLVRKRRHGFLSRLKTKNGRKMIMRRLKKKRWSLSH</sequence>
<evidence type="ECO:0000256" key="2">
    <source>
        <dbReference type="ARBA" id="ARBA00022980"/>
    </source>
</evidence>
<dbReference type="GO" id="GO:0006412">
    <property type="term" value="P:translation"/>
    <property type="evidence" value="ECO:0007669"/>
    <property type="project" value="InterPro"/>
</dbReference>
<dbReference type="GO" id="GO:0005762">
    <property type="term" value="C:mitochondrial large ribosomal subunit"/>
    <property type="evidence" value="ECO:0007669"/>
    <property type="project" value="TreeGrafter"/>
</dbReference>